<dbReference type="SUPFAM" id="SSF55060">
    <property type="entry name" value="GHMP Kinase, C-terminal domain"/>
    <property type="match status" value="2"/>
</dbReference>
<feature type="region of interest" description="Disordered" evidence="10">
    <location>
        <begin position="534"/>
        <end position="557"/>
    </location>
</feature>
<dbReference type="EMBL" id="JAUCMV010000002">
    <property type="protein sequence ID" value="KAK0419478.1"/>
    <property type="molecule type" value="Genomic_DNA"/>
</dbReference>
<evidence type="ECO:0000313" key="13">
    <source>
        <dbReference type="EMBL" id="KAK0419478.1"/>
    </source>
</evidence>
<keyword evidence="1" id="KW-0963">Cytoplasm</keyword>
<dbReference type="InterPro" id="IPR036554">
    <property type="entry name" value="GHMP_kinase_C_sf"/>
</dbReference>
<evidence type="ECO:0000256" key="3">
    <source>
        <dbReference type="ARBA" id="ARBA00022679"/>
    </source>
</evidence>
<dbReference type="GO" id="GO:0005524">
    <property type="term" value="F:ATP binding"/>
    <property type="evidence" value="ECO:0007669"/>
    <property type="project" value="UniProtKB-KW"/>
</dbReference>
<feature type="region of interest" description="Disordered" evidence="10">
    <location>
        <begin position="1"/>
        <end position="41"/>
    </location>
</feature>
<dbReference type="Pfam" id="PF00288">
    <property type="entry name" value="GHMP_kinases_N"/>
    <property type="match status" value="1"/>
</dbReference>
<dbReference type="GO" id="GO:0004496">
    <property type="term" value="F:mevalonate kinase activity"/>
    <property type="evidence" value="ECO:0007669"/>
    <property type="project" value="InterPro"/>
</dbReference>
<evidence type="ECO:0000256" key="7">
    <source>
        <dbReference type="ARBA" id="ARBA00022842"/>
    </source>
</evidence>
<dbReference type="InterPro" id="IPR020568">
    <property type="entry name" value="Ribosomal_Su5_D2-typ_SF"/>
</dbReference>
<dbReference type="GO" id="GO:0006695">
    <property type="term" value="P:cholesterol biosynthetic process"/>
    <property type="evidence" value="ECO:0007669"/>
    <property type="project" value="TreeGrafter"/>
</dbReference>
<dbReference type="PRINTS" id="PR00959">
    <property type="entry name" value="MEVGALKINASE"/>
</dbReference>
<dbReference type="SUPFAM" id="SSF54211">
    <property type="entry name" value="Ribosomal protein S5 domain 2-like"/>
    <property type="match status" value="1"/>
</dbReference>
<comment type="caution">
    <text evidence="13">The sequence shown here is derived from an EMBL/GenBank/DDBJ whole genome shotgun (WGS) entry which is preliminary data.</text>
</comment>
<dbReference type="PANTHER" id="PTHR43290:SF2">
    <property type="entry name" value="MEVALONATE KINASE"/>
    <property type="match status" value="1"/>
</dbReference>
<keyword evidence="5" id="KW-0418">Kinase</keyword>
<dbReference type="GO" id="GO:0005829">
    <property type="term" value="C:cytosol"/>
    <property type="evidence" value="ECO:0007669"/>
    <property type="project" value="TreeGrafter"/>
</dbReference>
<dbReference type="InterPro" id="IPR006204">
    <property type="entry name" value="GHMP_kinase_N_dom"/>
</dbReference>
<dbReference type="Gene3D" id="3.30.70.890">
    <property type="entry name" value="GHMP kinase, C-terminal domain"/>
    <property type="match status" value="1"/>
</dbReference>
<dbReference type="AlphaFoldDB" id="A0AA39M3K8"/>
<evidence type="ECO:0000256" key="9">
    <source>
        <dbReference type="ARBA" id="ARBA00029438"/>
    </source>
</evidence>
<reference evidence="13" key="1">
    <citation type="submission" date="2023-06" db="EMBL/GenBank/DDBJ databases">
        <title>Genomic analysis of the entomopathogenic nematode Steinernema hermaphroditum.</title>
        <authorList>
            <person name="Schwarz E.M."/>
            <person name="Heppert J.K."/>
            <person name="Baniya A."/>
            <person name="Schwartz H.T."/>
            <person name="Tan C.-H."/>
            <person name="Antoshechkin I."/>
            <person name="Sternberg P.W."/>
            <person name="Goodrich-Blair H."/>
            <person name="Dillman A.R."/>
        </authorList>
    </citation>
    <scope>NUCLEOTIDE SEQUENCE</scope>
    <source>
        <strain evidence="13">PS9179</strain>
        <tissue evidence="13">Whole animal</tissue>
    </source>
</reference>
<keyword evidence="14" id="KW-1185">Reference proteome</keyword>
<keyword evidence="8" id="KW-0443">Lipid metabolism</keyword>
<protein>
    <recommendedName>
        <fullName evidence="15">Mevalonate kinase</fullName>
    </recommendedName>
</protein>
<dbReference type="FunFam" id="3.30.70.890:FF:000017">
    <property type="entry name" value="MeValonate Kinase"/>
    <property type="match status" value="1"/>
</dbReference>
<evidence type="ECO:0000256" key="6">
    <source>
        <dbReference type="ARBA" id="ARBA00022840"/>
    </source>
</evidence>
<evidence type="ECO:0000313" key="14">
    <source>
        <dbReference type="Proteomes" id="UP001175271"/>
    </source>
</evidence>
<sequence>MVMGPTTGSVDTASSVGDSSSAASSSSLMNNHNHASSSASSVVTASPMRSLTSAHGGLYVSAPGKIILFGEHAVVQGKTAIAGSIDLRTYVSLFTSADGRIYLSMPDLGVEKTWMLKDLVKALDRINAECPIDGLLPPSLESGYTWAQKLANLAQDQPKTEKAGAAAGATEKAIYAFWYLLIGVMQRKRDLMAVKMTVRFKLPSCVGLGSSGAFCVCIASALLQTAGIIPPPSVPADEKGCLKWDDCHLEVIRNWSAAAEAIIHNRASGLDASICTFGGIASYRQGHPIEQLHNVPDLKVILVNSKVERSTWRMVSTVRERQKAFPSVIDGIFNTIDSIAREAIRVLTKPMIEENGDVQENGGRSQNTTPLPLDENEHHNLQPIAYHHHHHSGSVRSASLASYSAGGKRGSTASALSGVSGHDGGHGSDRGSFNDTYTQLNELCRICNEMLRALGVGHAKIDQICTLLARYGIHPKMTGAGGGGSVFAFLKPDTASTVVSMIEAELKKQGYEMWQPALGGPGVMWHSERPELFSASSKSVTPCGSHQSTPATRHNAK</sequence>
<dbReference type="Pfam" id="PF08544">
    <property type="entry name" value="GHMP_kinases_C"/>
    <property type="match status" value="1"/>
</dbReference>
<evidence type="ECO:0000256" key="10">
    <source>
        <dbReference type="SAM" id="MobiDB-lite"/>
    </source>
</evidence>
<dbReference type="Gene3D" id="3.30.230.10">
    <property type="match status" value="1"/>
</dbReference>
<feature type="region of interest" description="Disordered" evidence="10">
    <location>
        <begin position="411"/>
        <end position="430"/>
    </location>
</feature>
<accession>A0AA39M3K8</accession>
<dbReference type="GO" id="GO:0019287">
    <property type="term" value="P:isopentenyl diphosphate biosynthetic process, mevalonate pathway"/>
    <property type="evidence" value="ECO:0007669"/>
    <property type="project" value="TreeGrafter"/>
</dbReference>
<evidence type="ECO:0000256" key="1">
    <source>
        <dbReference type="ARBA" id="ARBA00022490"/>
    </source>
</evidence>
<evidence type="ECO:0000256" key="4">
    <source>
        <dbReference type="ARBA" id="ARBA00022741"/>
    </source>
</evidence>
<proteinExistence type="predicted"/>
<evidence type="ECO:0008006" key="15">
    <source>
        <dbReference type="Google" id="ProtNLM"/>
    </source>
</evidence>
<organism evidence="13 14">
    <name type="scientific">Steinernema hermaphroditum</name>
    <dbReference type="NCBI Taxonomy" id="289476"/>
    <lineage>
        <taxon>Eukaryota</taxon>
        <taxon>Metazoa</taxon>
        <taxon>Ecdysozoa</taxon>
        <taxon>Nematoda</taxon>
        <taxon>Chromadorea</taxon>
        <taxon>Rhabditida</taxon>
        <taxon>Tylenchina</taxon>
        <taxon>Panagrolaimomorpha</taxon>
        <taxon>Strongyloidoidea</taxon>
        <taxon>Steinernematidae</taxon>
        <taxon>Steinernema</taxon>
    </lineage>
</organism>
<evidence type="ECO:0000256" key="2">
    <source>
        <dbReference type="ARBA" id="ARBA00022516"/>
    </source>
</evidence>
<evidence type="ECO:0000256" key="5">
    <source>
        <dbReference type="ARBA" id="ARBA00022777"/>
    </source>
</evidence>
<evidence type="ECO:0000256" key="8">
    <source>
        <dbReference type="ARBA" id="ARBA00023098"/>
    </source>
</evidence>
<keyword evidence="3" id="KW-0808">Transferase</keyword>
<feature type="compositionally biased region" description="Low complexity" evidence="10">
    <location>
        <begin position="8"/>
        <end position="41"/>
    </location>
</feature>
<dbReference type="PANTHER" id="PTHR43290">
    <property type="entry name" value="MEVALONATE KINASE"/>
    <property type="match status" value="1"/>
</dbReference>
<keyword evidence="2" id="KW-0444">Lipid biosynthesis</keyword>
<evidence type="ECO:0000259" key="12">
    <source>
        <dbReference type="Pfam" id="PF08544"/>
    </source>
</evidence>
<keyword evidence="6" id="KW-0067">ATP-binding</keyword>
<name>A0AA39M3K8_9BILA</name>
<comment type="pathway">
    <text evidence="9">Isoprenoid biosynthesis; isopentenyl diphosphate biosynthesis via mevalonate pathway; isopentenyl diphosphate from (R)-mevalonate: step 1/3.</text>
</comment>
<keyword evidence="4" id="KW-0547">Nucleotide-binding</keyword>
<dbReference type="InterPro" id="IPR013750">
    <property type="entry name" value="GHMP_kinase_C_dom"/>
</dbReference>
<dbReference type="InterPro" id="IPR014721">
    <property type="entry name" value="Ribsml_uS5_D2-typ_fold_subgr"/>
</dbReference>
<evidence type="ECO:0000259" key="11">
    <source>
        <dbReference type="Pfam" id="PF00288"/>
    </source>
</evidence>
<gene>
    <name evidence="13" type="ORF">QR680_014168</name>
</gene>
<dbReference type="InterPro" id="IPR006205">
    <property type="entry name" value="Mev_gal_kin"/>
</dbReference>
<feature type="region of interest" description="Disordered" evidence="10">
    <location>
        <begin position="354"/>
        <end position="376"/>
    </location>
</feature>
<feature type="domain" description="GHMP kinase N-terminal" evidence="11">
    <location>
        <begin position="184"/>
        <end position="279"/>
    </location>
</feature>
<dbReference type="Proteomes" id="UP001175271">
    <property type="component" value="Unassembled WGS sequence"/>
</dbReference>
<feature type="domain" description="GHMP kinase C-terminal" evidence="12">
    <location>
        <begin position="441"/>
        <end position="506"/>
    </location>
</feature>
<keyword evidence="7" id="KW-0460">Magnesium</keyword>